<gene>
    <name evidence="3" type="ORF">HNQ79_003629</name>
</gene>
<sequence length="583" mass="62251">MNDQPPPPVRLPGAYIPEGTAPWRSADARRWLAAVPSRRWAHPVWLLLTLVLAGVLVWLLPDPPPELRLGTRSEGRTAPALTAVEFGEGYVPLTARAASDVLISTSYASTGSAWLFGDVWVWTLTTLFLGFLLLEAYWILRRPALALAVLGPLTAVVLLSDAGVADAGPAARIVVGAAALLAGLLLLYRLRARARRRAHAEAVAGAYRHAPPPVPVRRPHRLLAPAAAAVLLAVAGYVCVTEWPFGVNWLLLMSGTLGTGLLVHVLANWWTARRFARRPQPVLRVLVREGEDGRVCVYAADDHAASEPLLRFRTWGGYAGERAGQPAPHGSVREAVLYGLPSPGAQLTYVAAVDGPDGRVAVERSTTPAALAPAVPDPHPPRTEKPMATQKLAPTEKDTVSHPSAPGSPRTLVASWSAGPVSRTAGALVLLFEAATVWNFFDDERTLRSWLLLVTLPFALTWAATALNWRVTTDRSGVWVAGGWRVEQVPWAEIEKVECAEDRLVLGALDGTQTAVRPTGWAGLDRRTAKGHVAGRAAEGIRAMLADPESRPAVDSTPADQGTPLGPVIVLVAALIGAALTLL</sequence>
<feature type="transmembrane region" description="Helical" evidence="2">
    <location>
        <begin position="565"/>
        <end position="582"/>
    </location>
</feature>
<evidence type="ECO:0000313" key="3">
    <source>
        <dbReference type="EMBL" id="MBB6437146.1"/>
    </source>
</evidence>
<evidence type="ECO:0000313" key="4">
    <source>
        <dbReference type="Proteomes" id="UP000540423"/>
    </source>
</evidence>
<accession>A0A7X0LRN1</accession>
<keyword evidence="2" id="KW-0472">Membrane</keyword>
<dbReference type="RefSeq" id="WP_185032242.1">
    <property type="nucleotide sequence ID" value="NZ_BNBN01000003.1"/>
</dbReference>
<keyword evidence="2" id="KW-0812">Transmembrane</keyword>
<feature type="transmembrane region" description="Helical" evidence="2">
    <location>
        <begin position="170"/>
        <end position="188"/>
    </location>
</feature>
<dbReference type="AlphaFoldDB" id="A0A7X0LRN1"/>
<protein>
    <recommendedName>
        <fullName evidence="5">PH domain-containing protein</fullName>
    </recommendedName>
</protein>
<name>A0A7X0LRN1_9ACTN</name>
<evidence type="ECO:0000256" key="2">
    <source>
        <dbReference type="SAM" id="Phobius"/>
    </source>
</evidence>
<organism evidence="3 4">
    <name type="scientific">Streptomyces candidus</name>
    <dbReference type="NCBI Taxonomy" id="67283"/>
    <lineage>
        <taxon>Bacteria</taxon>
        <taxon>Bacillati</taxon>
        <taxon>Actinomycetota</taxon>
        <taxon>Actinomycetes</taxon>
        <taxon>Kitasatosporales</taxon>
        <taxon>Streptomycetaceae</taxon>
        <taxon>Streptomyces</taxon>
    </lineage>
</organism>
<feature type="transmembrane region" description="Helical" evidence="2">
    <location>
        <begin position="222"/>
        <end position="243"/>
    </location>
</feature>
<feature type="region of interest" description="Disordered" evidence="1">
    <location>
        <begin position="367"/>
        <end position="408"/>
    </location>
</feature>
<comment type="caution">
    <text evidence="3">The sequence shown here is derived from an EMBL/GenBank/DDBJ whole genome shotgun (WGS) entry which is preliminary data.</text>
</comment>
<feature type="transmembrane region" description="Helical" evidence="2">
    <location>
        <begin position="145"/>
        <end position="164"/>
    </location>
</feature>
<dbReference type="EMBL" id="JACHEM010000009">
    <property type="protein sequence ID" value="MBB6437146.1"/>
    <property type="molecule type" value="Genomic_DNA"/>
</dbReference>
<keyword evidence="2" id="KW-1133">Transmembrane helix</keyword>
<proteinExistence type="predicted"/>
<reference evidence="3 4" key="1">
    <citation type="submission" date="2020-08" db="EMBL/GenBank/DDBJ databases">
        <title>Genomic Encyclopedia of Type Strains, Phase IV (KMG-IV): sequencing the most valuable type-strain genomes for metagenomic binning, comparative biology and taxonomic classification.</title>
        <authorList>
            <person name="Goeker M."/>
        </authorList>
    </citation>
    <scope>NUCLEOTIDE SEQUENCE [LARGE SCALE GENOMIC DNA]</scope>
    <source>
        <strain evidence="3 4">DSM 40141</strain>
    </source>
</reference>
<feature type="transmembrane region" description="Helical" evidence="2">
    <location>
        <begin position="450"/>
        <end position="469"/>
    </location>
</feature>
<keyword evidence="4" id="KW-1185">Reference proteome</keyword>
<feature type="transmembrane region" description="Helical" evidence="2">
    <location>
        <begin position="119"/>
        <end position="138"/>
    </location>
</feature>
<evidence type="ECO:0008006" key="5">
    <source>
        <dbReference type="Google" id="ProtNLM"/>
    </source>
</evidence>
<dbReference type="Proteomes" id="UP000540423">
    <property type="component" value="Unassembled WGS sequence"/>
</dbReference>
<feature type="transmembrane region" description="Helical" evidence="2">
    <location>
        <begin position="249"/>
        <end position="270"/>
    </location>
</feature>
<feature type="transmembrane region" description="Helical" evidence="2">
    <location>
        <begin position="40"/>
        <end position="60"/>
    </location>
</feature>
<evidence type="ECO:0000256" key="1">
    <source>
        <dbReference type="SAM" id="MobiDB-lite"/>
    </source>
</evidence>